<name>A0A078GV10_BRANA</name>
<dbReference type="EMBL" id="LK032220">
    <property type="protein sequence ID" value="CDY28463.1"/>
    <property type="molecule type" value="Genomic_DNA"/>
</dbReference>
<organism evidence="2 3">
    <name type="scientific">Brassica napus</name>
    <name type="common">Rape</name>
    <dbReference type="NCBI Taxonomy" id="3708"/>
    <lineage>
        <taxon>Eukaryota</taxon>
        <taxon>Viridiplantae</taxon>
        <taxon>Streptophyta</taxon>
        <taxon>Embryophyta</taxon>
        <taxon>Tracheophyta</taxon>
        <taxon>Spermatophyta</taxon>
        <taxon>Magnoliopsida</taxon>
        <taxon>eudicotyledons</taxon>
        <taxon>Gunneridae</taxon>
        <taxon>Pentapetalae</taxon>
        <taxon>rosids</taxon>
        <taxon>malvids</taxon>
        <taxon>Brassicales</taxon>
        <taxon>Brassicaceae</taxon>
        <taxon>Brassiceae</taxon>
        <taxon>Brassica</taxon>
    </lineage>
</organism>
<reference evidence="2 3" key="1">
    <citation type="journal article" date="2014" name="Science">
        <title>Plant genetics. Early allopolyploid evolution in the post-Neolithic Brassica napus oilseed genome.</title>
        <authorList>
            <person name="Chalhoub B."/>
            <person name="Denoeud F."/>
            <person name="Liu S."/>
            <person name="Parkin I.A."/>
            <person name="Tang H."/>
            <person name="Wang X."/>
            <person name="Chiquet J."/>
            <person name="Belcram H."/>
            <person name="Tong C."/>
            <person name="Samans B."/>
            <person name="Correa M."/>
            <person name="Da Silva C."/>
            <person name="Just J."/>
            <person name="Falentin C."/>
            <person name="Koh C.S."/>
            <person name="Le Clainche I."/>
            <person name="Bernard M."/>
            <person name="Bento P."/>
            <person name="Noel B."/>
            <person name="Labadie K."/>
            <person name="Alberti A."/>
            <person name="Charles M."/>
            <person name="Arnaud D."/>
            <person name="Guo H."/>
            <person name="Daviaud C."/>
            <person name="Alamery S."/>
            <person name="Jabbari K."/>
            <person name="Zhao M."/>
            <person name="Edger P.P."/>
            <person name="Chelaifa H."/>
            <person name="Tack D."/>
            <person name="Lassalle G."/>
            <person name="Mestiri I."/>
            <person name="Schnel N."/>
            <person name="Le Paslier M.C."/>
            <person name="Fan G."/>
            <person name="Renault V."/>
            <person name="Bayer P.E."/>
            <person name="Golicz A.A."/>
            <person name="Manoli S."/>
            <person name="Lee T.H."/>
            <person name="Thi V.H."/>
            <person name="Chalabi S."/>
            <person name="Hu Q."/>
            <person name="Fan C."/>
            <person name="Tollenaere R."/>
            <person name="Lu Y."/>
            <person name="Battail C."/>
            <person name="Shen J."/>
            <person name="Sidebottom C.H."/>
            <person name="Wang X."/>
            <person name="Canaguier A."/>
            <person name="Chauveau A."/>
            <person name="Berard A."/>
            <person name="Deniot G."/>
            <person name="Guan M."/>
            <person name="Liu Z."/>
            <person name="Sun F."/>
            <person name="Lim Y.P."/>
            <person name="Lyons E."/>
            <person name="Town C.D."/>
            <person name="Bancroft I."/>
            <person name="Wang X."/>
            <person name="Meng J."/>
            <person name="Ma J."/>
            <person name="Pires J.C."/>
            <person name="King G.J."/>
            <person name="Brunel D."/>
            <person name="Delourme R."/>
            <person name="Renard M."/>
            <person name="Aury J.M."/>
            <person name="Adams K.L."/>
            <person name="Batley J."/>
            <person name="Snowdon R.J."/>
            <person name="Tost J."/>
            <person name="Edwards D."/>
            <person name="Zhou Y."/>
            <person name="Hua W."/>
            <person name="Sharpe A.G."/>
            <person name="Paterson A.H."/>
            <person name="Guan C."/>
            <person name="Wincker P."/>
        </authorList>
    </citation>
    <scope>NUCLEOTIDE SEQUENCE [LARGE SCALE GENOMIC DNA]</scope>
    <source>
        <strain evidence="3">cv. Darmor-bzh</strain>
    </source>
</reference>
<dbReference type="Proteomes" id="UP001295469">
    <property type="component" value="Chromosome C07"/>
</dbReference>
<protein>
    <submittedName>
        <fullName evidence="1">(rape) hypothetical protein</fullName>
    </submittedName>
    <submittedName>
        <fullName evidence="2">BnaC07g12910D protein</fullName>
    </submittedName>
</protein>
<gene>
    <name evidence="2" type="primary">BnaC07g12910D</name>
    <name evidence="1" type="ORF">DARMORV10_C07P20150.1</name>
    <name evidence="2" type="ORF">GSBRNA2T00040351001</name>
</gene>
<proteinExistence type="predicted"/>
<sequence length="112" mass="13167">MMTTEDNVPEEYVSAEEYARVRDDYWRVVRESEGFDLEDVSIPPYMCGTPICVMRTYECNDCWCLICYFFHSIFFIHLAGDKLSAIFPNQIQRDDELCELVLPDLVSTRSRC</sequence>
<dbReference type="Gramene" id="CDY28463">
    <property type="protein sequence ID" value="CDY28463"/>
    <property type="gene ID" value="GSBRNA2T00040351001"/>
</dbReference>
<dbReference type="AlphaFoldDB" id="A0A078GV10"/>
<reference evidence="1" key="3">
    <citation type="submission" date="2021-01" db="EMBL/GenBank/DDBJ databases">
        <authorList>
            <consortium name="Genoscope - CEA"/>
            <person name="William W."/>
        </authorList>
    </citation>
    <scope>NUCLEOTIDE SEQUENCE</scope>
</reference>
<accession>A0A078GV10</accession>
<dbReference type="EMBL" id="HG994371">
    <property type="protein sequence ID" value="CAF1977014.1"/>
    <property type="molecule type" value="Genomic_DNA"/>
</dbReference>
<dbReference type="Proteomes" id="UP000028999">
    <property type="component" value="Unassembled WGS sequence"/>
</dbReference>
<evidence type="ECO:0000313" key="1">
    <source>
        <dbReference type="EMBL" id="CAF1977014.1"/>
    </source>
</evidence>
<evidence type="ECO:0000313" key="2">
    <source>
        <dbReference type="EMBL" id="CDY28463.1"/>
    </source>
</evidence>
<keyword evidence="3" id="KW-1185">Reference proteome</keyword>
<dbReference type="PaxDb" id="3708-A0A078GV10"/>
<evidence type="ECO:0000313" key="3">
    <source>
        <dbReference type="Proteomes" id="UP000028999"/>
    </source>
</evidence>
<reference evidence="2" key="2">
    <citation type="submission" date="2014-06" db="EMBL/GenBank/DDBJ databases">
        <authorList>
            <person name="Genoscope - CEA"/>
        </authorList>
    </citation>
    <scope>NUCLEOTIDE SEQUENCE</scope>
</reference>
<dbReference type="STRING" id="3708.A0A078GV10"/>